<evidence type="ECO:0000313" key="1">
    <source>
        <dbReference type="EMBL" id="MBU2714285.1"/>
    </source>
</evidence>
<dbReference type="EMBL" id="JAGSOY010000207">
    <property type="protein sequence ID" value="MBU2714285.1"/>
    <property type="molecule type" value="Genomic_DNA"/>
</dbReference>
<dbReference type="Proteomes" id="UP000690515">
    <property type="component" value="Unassembled WGS sequence"/>
</dbReference>
<organism evidence="1 2">
    <name type="scientific">Zooshikella harenae</name>
    <dbReference type="NCBI Taxonomy" id="2827238"/>
    <lineage>
        <taxon>Bacteria</taxon>
        <taxon>Pseudomonadati</taxon>
        <taxon>Pseudomonadota</taxon>
        <taxon>Gammaproteobacteria</taxon>
        <taxon>Oceanospirillales</taxon>
        <taxon>Zooshikellaceae</taxon>
        <taxon>Zooshikella</taxon>
    </lineage>
</organism>
<name>A0ABS5ZLJ4_9GAMM</name>
<keyword evidence="2" id="KW-1185">Reference proteome</keyword>
<sequence>MKLQVQITGMVLLVNMTSLLVTVEKETRNTGAMSNTSTLGTMNLD</sequence>
<accession>A0ABS5ZLJ4</accession>
<proteinExistence type="predicted"/>
<gene>
    <name evidence="1" type="ORF">KCG35_24875</name>
</gene>
<reference evidence="1 2" key="1">
    <citation type="submission" date="2021-04" db="EMBL/GenBank/DDBJ databases">
        <authorList>
            <person name="Pira H."/>
            <person name="Risdian C."/>
            <person name="Wink J."/>
        </authorList>
    </citation>
    <scope>NUCLEOTIDE SEQUENCE [LARGE SCALE GENOMIC DNA]</scope>
    <source>
        <strain evidence="1 2">WH53</strain>
    </source>
</reference>
<protein>
    <submittedName>
        <fullName evidence="1">Uncharacterized protein</fullName>
    </submittedName>
</protein>
<comment type="caution">
    <text evidence="1">The sequence shown here is derived from an EMBL/GenBank/DDBJ whole genome shotgun (WGS) entry which is preliminary data.</text>
</comment>
<evidence type="ECO:0000313" key="2">
    <source>
        <dbReference type="Proteomes" id="UP000690515"/>
    </source>
</evidence>
<dbReference type="RefSeq" id="WP_215822547.1">
    <property type="nucleotide sequence ID" value="NZ_JAGSOY010000207.1"/>
</dbReference>